<dbReference type="Gene3D" id="1.10.10.10">
    <property type="entry name" value="Winged helix-like DNA-binding domain superfamily/Winged helix DNA-binding domain"/>
    <property type="match status" value="1"/>
</dbReference>
<dbReference type="Gene3D" id="1.10.8.430">
    <property type="entry name" value="Helical domain of apoptotic protease-activating factors"/>
    <property type="match status" value="1"/>
</dbReference>
<feature type="transmembrane region" description="Helical" evidence="5">
    <location>
        <begin position="1876"/>
        <end position="1901"/>
    </location>
</feature>
<dbReference type="EMBL" id="JAATIQ010000129">
    <property type="protein sequence ID" value="KAF4379443.1"/>
    <property type="molecule type" value="Genomic_DNA"/>
</dbReference>
<dbReference type="InterPro" id="IPR015943">
    <property type="entry name" value="WD40/YVTN_repeat-like_dom_sf"/>
</dbReference>
<feature type="domain" description="NB-ARC" evidence="6">
    <location>
        <begin position="768"/>
        <end position="933"/>
    </location>
</feature>
<dbReference type="InterPro" id="IPR036388">
    <property type="entry name" value="WH-like_DNA-bd_sf"/>
</dbReference>
<dbReference type="Pfam" id="PF00931">
    <property type="entry name" value="NB-ARC"/>
    <property type="match status" value="1"/>
</dbReference>
<dbReference type="PANTHER" id="PTHR31325">
    <property type="entry name" value="OS01G0798800 PROTEIN-RELATED"/>
    <property type="match status" value="1"/>
</dbReference>
<name>A0A7J6G902_CANSA</name>
<dbReference type="Pfam" id="PF04578">
    <property type="entry name" value="DUF594"/>
    <property type="match status" value="1"/>
</dbReference>
<dbReference type="PRINTS" id="PR00364">
    <property type="entry name" value="DISEASERSIST"/>
</dbReference>
<accession>A0A7J6G902</accession>
<feature type="transmembrane region" description="Helical" evidence="5">
    <location>
        <begin position="1689"/>
        <end position="1708"/>
    </location>
</feature>
<dbReference type="Gene3D" id="3.40.50.300">
    <property type="entry name" value="P-loop containing nucleotide triphosphate hydrolases"/>
    <property type="match status" value="1"/>
</dbReference>
<comment type="caution">
    <text evidence="11">The sequence shown here is derived from an EMBL/GenBank/DDBJ whole genome shotgun (WGS) entry which is preliminary data.</text>
</comment>
<dbReference type="Pfam" id="PF23559">
    <property type="entry name" value="WHD_DRP"/>
    <property type="match status" value="1"/>
</dbReference>
<proteinExistence type="predicted"/>
<dbReference type="GO" id="GO:0035097">
    <property type="term" value="C:histone methyltransferase complex"/>
    <property type="evidence" value="ECO:0007669"/>
    <property type="project" value="UniProtKB-ARBA"/>
</dbReference>
<dbReference type="PROSITE" id="PS50082">
    <property type="entry name" value="WD_REPEATS_2"/>
    <property type="match status" value="6"/>
</dbReference>
<feature type="domain" description="DUF4220" evidence="7">
    <location>
        <begin position="1594"/>
        <end position="1946"/>
    </location>
</feature>
<organism evidence="11 12">
    <name type="scientific">Cannabis sativa</name>
    <name type="common">Hemp</name>
    <name type="synonym">Marijuana</name>
    <dbReference type="NCBI Taxonomy" id="3483"/>
    <lineage>
        <taxon>Eukaryota</taxon>
        <taxon>Viridiplantae</taxon>
        <taxon>Streptophyta</taxon>
        <taxon>Embryophyta</taxon>
        <taxon>Tracheophyta</taxon>
        <taxon>Spermatophyta</taxon>
        <taxon>Magnoliopsida</taxon>
        <taxon>eudicotyledons</taxon>
        <taxon>Gunneridae</taxon>
        <taxon>Pentapetalae</taxon>
        <taxon>rosids</taxon>
        <taxon>fabids</taxon>
        <taxon>Rosales</taxon>
        <taxon>Cannabaceae</taxon>
        <taxon>Cannabis</taxon>
    </lineage>
</organism>
<gene>
    <name evidence="11" type="ORF">G4B88_024891</name>
</gene>
<dbReference type="PROSITE" id="PS50294">
    <property type="entry name" value="WD_REPEATS_REGION"/>
    <property type="match status" value="4"/>
</dbReference>
<dbReference type="InterPro" id="IPR059122">
    <property type="entry name" value="Beta-prop_WDR5-like"/>
</dbReference>
<dbReference type="InterPro" id="IPR007658">
    <property type="entry name" value="DUF594"/>
</dbReference>
<keyword evidence="5" id="KW-0812">Transmembrane</keyword>
<dbReference type="FunFam" id="2.130.10.10:FF:000228">
    <property type="entry name" value="COMPASS-like H3K4 histone methylase component WDR5A"/>
    <property type="match status" value="1"/>
</dbReference>
<feature type="domain" description="Disease resistance protein winged helix" evidence="8">
    <location>
        <begin position="1018"/>
        <end position="1091"/>
    </location>
</feature>
<dbReference type="InterPro" id="IPR055414">
    <property type="entry name" value="LRR_R13L4/SHOC2-like"/>
</dbReference>
<dbReference type="InterPro" id="IPR058922">
    <property type="entry name" value="WHD_DRP"/>
</dbReference>
<evidence type="ECO:0000259" key="10">
    <source>
        <dbReference type="Pfam" id="PF25175"/>
    </source>
</evidence>
<keyword evidence="5" id="KW-1133">Transmembrane helix</keyword>
<dbReference type="PRINTS" id="PR00320">
    <property type="entry name" value="GPROTEINBRPT"/>
</dbReference>
<evidence type="ECO:0000256" key="4">
    <source>
        <dbReference type="PROSITE-ProRule" id="PRU00221"/>
    </source>
</evidence>
<dbReference type="InterPro" id="IPR027417">
    <property type="entry name" value="P-loop_NTPase"/>
</dbReference>
<dbReference type="InterPro" id="IPR042197">
    <property type="entry name" value="Apaf_helical"/>
</dbReference>
<feature type="domain" description="WDR5-like beta-propeller" evidence="10">
    <location>
        <begin position="19"/>
        <end position="303"/>
    </location>
</feature>
<evidence type="ECO:0000259" key="9">
    <source>
        <dbReference type="Pfam" id="PF23598"/>
    </source>
</evidence>
<dbReference type="Proteomes" id="UP000583929">
    <property type="component" value="Unassembled WGS sequence"/>
</dbReference>
<dbReference type="InterPro" id="IPR020472">
    <property type="entry name" value="WD40_PAC1"/>
</dbReference>
<dbReference type="SUPFAM" id="SSF50978">
    <property type="entry name" value="WD40 repeat-like"/>
    <property type="match status" value="1"/>
</dbReference>
<evidence type="ECO:0000259" key="8">
    <source>
        <dbReference type="Pfam" id="PF23559"/>
    </source>
</evidence>
<dbReference type="SUPFAM" id="SSF52540">
    <property type="entry name" value="P-loop containing nucleoside triphosphate hydrolases"/>
    <property type="match status" value="1"/>
</dbReference>
<feature type="repeat" description="WD" evidence="4">
    <location>
        <begin position="148"/>
        <end position="189"/>
    </location>
</feature>
<dbReference type="PROSITE" id="PS00678">
    <property type="entry name" value="WD_REPEATS_1"/>
    <property type="match status" value="3"/>
</dbReference>
<keyword evidence="1 4" id="KW-0853">WD repeat</keyword>
<sequence length="2231" mass="255691">MASSGQEAAPYTPYRYLKTLRAHERSISCVKFSNDGTLLASASLDKTIAIWSSSALTLLHRLVGHSEGISDLSWSSDSHYICSASDDRTLRIWDARSAKGECVKTLRGHSDLVFCVNFNPQSNLIVSGSFDETIRIWEVKTGKCLHSIKAHSMPVTSVHFNRDGSLIVSGSHDGSCKIWDSATGACLKTLIDDKVPAVSFAKFSPNGKFILVATLNDTLKLWNYSTGKFLKIYSGHVNKTYCITSTFSVTNGKYIVSGSEDKCVYLWDLQHKNMVQRLEGHTDTVISVSCHPTENKIASAGLEVKCEMLAAYIPFFSNTDEDPVEEDIAEITIGVVFAFSIVFIFLNYKIVQYLDDYRWIKRERSLLDALTKDFQTANKSVEEIKLRANQAWESELNMRGMTQTLSEIEKKWLMKEAKVISDVQRYVDDYEKLIPTNEASTNLFKWYAVVLLALKNPIAIVELALGIHRITKEIKSQLQQKKEYTNSIVKELEESRMKVRSLQDRPIQEAEQSSVLRPKPLFRSAVALVLERLVTVEPGMGRGLTHKVSSFVIQLRLLRAFIKDLQKLRFDSELEKAWAEEAQEISARSLNDVNTILKDAADHRRWFSKLSIVPNYFLLRPKLETIITNVRREMSHLLETKQRYGFSFIKRERDSFRDVVITPTVIPDQLNDEEQLDDEAVNNLRVELQNTRRHLNEEEATNVAIHTRKACLEFLTETFHEVKPIMKIKRIRQIEETLEHLKLCKEVYKIKVMEDSCFTVGLEVDILKLLKMISDTNKFGSVISVVGMKGVGKTTIVKELFNHDSIIDKFHTRRHFVSVPEEMSNVSLLRNVGNQILRPQDEKSDQEDWIKELQGFLKRDAKPHLIVLDNLLSKKAWDILKPAVVSDGTTRPIILITTRDKAVASHANLNPLSTHSLRLRTTEESWEFFTQIVSCPSNEEDIELAKKVVLKTGGLPLAILRIGYLLSGKEVTKEELSVVLQRVTQGQNQTPWVAVRDIIKEDLPFRPDLEHCLSDFELFPRDFEISARRLVALWVARGLTQRSDGMNAKTQEAIAHEYLMELIGRNIIQIVKKKLNGKVLTCRFPGILRELWLADRANNTAARSWSLCGTTEQKLAYRFDDEDTGFSRRIHRLDHSNLLPEESCPLSITFFDTREGDQPGLDIQNFLCKAIKTGRLLDLVVLDLEHVYKPQLPDVIANLTKLTYLGLRWTKIEKLPKTIGKLLDLQTLDLKHTQVRKLPSSIWKLKKLRNLHLNGSCRMKCMTLPNNLHKLSGALVDEEGAALVKALPKLHKLQKLRLTIHLDPRLREDLARNIQELTKLRSLSLKSINESGNLQELYVPDLNKFTQLSSLTLSGKITRSSIIFDLPGSLTELTLSSSELLRGSLIMPMLGNYLPELKFLYFLADSYSGKEIVCSVGFPKLLVLKLWNLPNLEKLEVKEGVMSSLRTFEIRCCLQLTATNTELPKLATLTELKLSNMPDEYTAELKRKLTKLNRNLPIKTFTFDPDETNIVYIMCTSSEVNFVSITRTCGTIAIYLRSSKKEMPPVFSESFTKHLLEWRIESMIVLSLIIQTILTIAGRRRMYWTSSIVRCFIWMAYLSADWVAVLSLSLISNTKRTDAGAAEDPSPDYVIKAFWSSLLLLHLGGPDTMTAYSLEDNELWLRNFVVLSTRFVFSLYIFLNAWSEDLLNYLSLPILVAAIIKLGLRIWVMMSASSEYFRKSLFPDPDPGPEYARYMDEYSLKREEGFQVSSRRIIDMPKVGHHLNSAPANFTVPNSKSLLDAYTFFNMFKPLFADLILNIHNIVNSQSFFQNRSCEEVFRVIEIELGFMYDVFYTKVVTFYSKLGVFLYFLSLSCVISVFVAFVVANKEAHSTIHVIITYILLTGSTILQIYTFFVLLCSNWTMLWLSKRKKIIADFLYQPISYIPNMFIPKNKTWSNKIGQYNLIKFCLRYRPGIGAKYLKPWISFYDELVYGYYFKSRSITKELKEEICKQLQKKSRDTSDKFRDCKELCDHRGETALKNEECDEKLGWSVMGEFDESILLWHIATNLFYNTDVDEGLNDCKEISKYLSEYMMYILLTRPFMLPNGIGQIRFQDTCAEAVKFLEERKSIVNNEKTACDALLKVSTKILPSEVKGDRCKSVLFDACRLVHGLKTLETDRKWEKKKKWELICNVWVEILSYAASQCQKNQHVQQLRRGGELLTHVWLLMAHLGITKQFQVTDGHARTRLIVQ</sequence>
<dbReference type="SMART" id="SM00320">
    <property type="entry name" value="WD40"/>
    <property type="match status" value="7"/>
</dbReference>
<dbReference type="Gene3D" id="2.130.10.10">
    <property type="entry name" value="YVTN repeat-like/Quinoprotein amine dehydrogenase"/>
    <property type="match status" value="1"/>
</dbReference>
<dbReference type="GO" id="GO:0005829">
    <property type="term" value="C:cytosol"/>
    <property type="evidence" value="ECO:0007669"/>
    <property type="project" value="UniProtKB-ARBA"/>
</dbReference>
<evidence type="ECO:0000256" key="5">
    <source>
        <dbReference type="SAM" id="Phobius"/>
    </source>
</evidence>
<dbReference type="InterPro" id="IPR032675">
    <property type="entry name" value="LRR_dom_sf"/>
</dbReference>
<keyword evidence="12" id="KW-1185">Reference proteome</keyword>
<reference evidence="11 12" key="1">
    <citation type="journal article" date="2020" name="bioRxiv">
        <title>Sequence and annotation of 42 cannabis genomes reveals extensive copy number variation in cannabinoid synthesis and pathogen resistance genes.</title>
        <authorList>
            <person name="Mckernan K.J."/>
            <person name="Helbert Y."/>
            <person name="Kane L.T."/>
            <person name="Ebling H."/>
            <person name="Zhang L."/>
            <person name="Liu B."/>
            <person name="Eaton Z."/>
            <person name="Mclaughlin S."/>
            <person name="Kingan S."/>
            <person name="Baybayan P."/>
            <person name="Concepcion G."/>
            <person name="Jordan M."/>
            <person name="Riva A."/>
            <person name="Barbazuk W."/>
            <person name="Harkins T."/>
        </authorList>
    </citation>
    <scope>NUCLEOTIDE SEQUENCE [LARGE SCALE GENOMIC DNA]</scope>
    <source>
        <strain evidence="12">cv. Jamaican Lion 4</strain>
        <tissue evidence="11">Leaf</tissue>
    </source>
</reference>
<feature type="transmembrane region" description="Helical" evidence="5">
    <location>
        <begin position="1589"/>
        <end position="1611"/>
    </location>
</feature>
<dbReference type="InterPro" id="IPR001680">
    <property type="entry name" value="WD40_rpt"/>
</dbReference>
<keyword evidence="5" id="KW-0472">Membrane</keyword>
<evidence type="ECO:0000256" key="2">
    <source>
        <dbReference type="ARBA" id="ARBA00022737"/>
    </source>
</evidence>
<dbReference type="Pfam" id="PF23598">
    <property type="entry name" value="LRR_14"/>
    <property type="match status" value="1"/>
</dbReference>
<dbReference type="GO" id="GO:0043531">
    <property type="term" value="F:ADP binding"/>
    <property type="evidence" value="ECO:0007669"/>
    <property type="project" value="InterPro"/>
</dbReference>
<feature type="transmembrane region" description="Helical" evidence="5">
    <location>
        <begin position="1664"/>
        <end position="1683"/>
    </location>
</feature>
<dbReference type="CDD" id="cd00200">
    <property type="entry name" value="WD40"/>
    <property type="match status" value="1"/>
</dbReference>
<feature type="transmembrane region" description="Helical" evidence="5">
    <location>
        <begin position="1845"/>
        <end position="1864"/>
    </location>
</feature>
<evidence type="ECO:0000313" key="11">
    <source>
        <dbReference type="EMBL" id="KAF4379443.1"/>
    </source>
</evidence>
<dbReference type="InterPro" id="IPR019775">
    <property type="entry name" value="WD40_repeat_CS"/>
</dbReference>
<feature type="repeat" description="WD" evidence="4">
    <location>
        <begin position="191"/>
        <end position="232"/>
    </location>
</feature>
<dbReference type="InterPro" id="IPR036322">
    <property type="entry name" value="WD40_repeat_dom_sf"/>
</dbReference>
<dbReference type="InterPro" id="IPR025315">
    <property type="entry name" value="DUF4220"/>
</dbReference>
<evidence type="ECO:0000256" key="3">
    <source>
        <dbReference type="ARBA" id="ARBA00022821"/>
    </source>
</evidence>
<evidence type="ECO:0000256" key="1">
    <source>
        <dbReference type="ARBA" id="ARBA00022574"/>
    </source>
</evidence>
<dbReference type="SUPFAM" id="SSF52058">
    <property type="entry name" value="L domain-like"/>
    <property type="match status" value="1"/>
</dbReference>
<evidence type="ECO:0000259" key="6">
    <source>
        <dbReference type="Pfam" id="PF00931"/>
    </source>
</evidence>
<dbReference type="GO" id="GO:0006952">
    <property type="term" value="P:defense response"/>
    <property type="evidence" value="ECO:0007669"/>
    <property type="project" value="UniProtKB-KW"/>
</dbReference>
<evidence type="ECO:0000313" key="12">
    <source>
        <dbReference type="Proteomes" id="UP000583929"/>
    </source>
</evidence>
<keyword evidence="3" id="KW-0611">Plant defense</keyword>
<dbReference type="Pfam" id="PF13968">
    <property type="entry name" value="DUF4220"/>
    <property type="match status" value="1"/>
</dbReference>
<feature type="repeat" description="WD" evidence="4">
    <location>
        <begin position="62"/>
        <end position="97"/>
    </location>
</feature>
<feature type="repeat" description="WD" evidence="4">
    <location>
        <begin position="20"/>
        <end position="61"/>
    </location>
</feature>
<dbReference type="Pfam" id="PF25175">
    <property type="entry name" value="Beta-prop_WDR5"/>
    <property type="match status" value="1"/>
</dbReference>
<evidence type="ECO:0000259" key="7">
    <source>
        <dbReference type="Pfam" id="PF13968"/>
    </source>
</evidence>
<feature type="repeat" description="WD" evidence="4">
    <location>
        <begin position="233"/>
        <end position="277"/>
    </location>
</feature>
<keyword evidence="2" id="KW-0677">Repeat</keyword>
<feature type="repeat" description="WD" evidence="4">
    <location>
        <begin position="106"/>
        <end position="147"/>
    </location>
</feature>
<dbReference type="Gene3D" id="3.80.10.10">
    <property type="entry name" value="Ribonuclease Inhibitor"/>
    <property type="match status" value="1"/>
</dbReference>
<protein>
    <submittedName>
        <fullName evidence="11">Uncharacterized protein</fullName>
    </submittedName>
</protein>
<feature type="domain" description="Disease resistance R13L4/SHOC-2-like LRR" evidence="9">
    <location>
        <begin position="1179"/>
        <end position="1473"/>
    </location>
</feature>
<dbReference type="InterPro" id="IPR002182">
    <property type="entry name" value="NB-ARC"/>
</dbReference>